<dbReference type="PANTHER" id="PTHR34596:SF2">
    <property type="entry name" value="CHITOPORIN"/>
    <property type="match status" value="1"/>
</dbReference>
<protein>
    <recommendedName>
        <fullName evidence="7">Outer membrane porin, OprD family</fullName>
    </recommendedName>
</protein>
<keyword evidence="3 4" id="KW-0732">Signal</keyword>
<dbReference type="RefSeq" id="WP_103879225.1">
    <property type="nucleotide sequence ID" value="NZ_FNVG01000003.1"/>
</dbReference>
<evidence type="ECO:0000256" key="3">
    <source>
        <dbReference type="ARBA" id="ARBA00022729"/>
    </source>
</evidence>
<dbReference type="Gene3D" id="2.40.160.10">
    <property type="entry name" value="Porin"/>
    <property type="match status" value="1"/>
</dbReference>
<organism evidence="5 6">
    <name type="scientific">Vibrio hangzhouensis</name>
    <dbReference type="NCBI Taxonomy" id="462991"/>
    <lineage>
        <taxon>Bacteria</taxon>
        <taxon>Pseudomonadati</taxon>
        <taxon>Pseudomonadota</taxon>
        <taxon>Gammaproteobacteria</taxon>
        <taxon>Vibrionales</taxon>
        <taxon>Vibrionaceae</taxon>
        <taxon>Vibrio</taxon>
    </lineage>
</organism>
<dbReference type="AlphaFoldDB" id="A0A1H5UPF5"/>
<name>A0A1H5UPF5_9VIBR</name>
<feature type="chain" id="PRO_5009286369" description="Outer membrane porin, OprD family" evidence="4">
    <location>
        <begin position="26"/>
        <end position="468"/>
    </location>
</feature>
<evidence type="ECO:0000313" key="6">
    <source>
        <dbReference type="Proteomes" id="UP000236721"/>
    </source>
</evidence>
<dbReference type="GO" id="GO:0015288">
    <property type="term" value="F:porin activity"/>
    <property type="evidence" value="ECO:0007669"/>
    <property type="project" value="TreeGrafter"/>
</dbReference>
<evidence type="ECO:0000256" key="1">
    <source>
        <dbReference type="ARBA" id="ARBA00009075"/>
    </source>
</evidence>
<evidence type="ECO:0000256" key="4">
    <source>
        <dbReference type="SAM" id="SignalP"/>
    </source>
</evidence>
<dbReference type="PANTHER" id="PTHR34596">
    <property type="entry name" value="CHITOPORIN"/>
    <property type="match status" value="1"/>
</dbReference>
<dbReference type="Proteomes" id="UP000236721">
    <property type="component" value="Unassembled WGS sequence"/>
</dbReference>
<evidence type="ECO:0008006" key="7">
    <source>
        <dbReference type="Google" id="ProtNLM"/>
    </source>
</evidence>
<keyword evidence="6" id="KW-1185">Reference proteome</keyword>
<evidence type="ECO:0000313" key="5">
    <source>
        <dbReference type="EMBL" id="SEF76983.1"/>
    </source>
</evidence>
<dbReference type="InterPro" id="IPR005318">
    <property type="entry name" value="OM_porin_bac"/>
</dbReference>
<reference evidence="6" key="1">
    <citation type="submission" date="2016-10" db="EMBL/GenBank/DDBJ databases">
        <authorList>
            <person name="Varghese N."/>
            <person name="Submissions S."/>
        </authorList>
    </citation>
    <scope>NUCLEOTIDE SEQUENCE [LARGE SCALE GENOMIC DNA]</scope>
    <source>
        <strain evidence="6">CGMCC 1.7062</strain>
    </source>
</reference>
<dbReference type="EMBL" id="FNVG01000003">
    <property type="protein sequence ID" value="SEF76983.1"/>
    <property type="molecule type" value="Genomic_DNA"/>
</dbReference>
<accession>A0A1H5UPF5</accession>
<dbReference type="GO" id="GO:0015772">
    <property type="term" value="P:oligosaccharide transport"/>
    <property type="evidence" value="ECO:0007669"/>
    <property type="project" value="TreeGrafter"/>
</dbReference>
<dbReference type="OrthoDB" id="5579297at2"/>
<gene>
    <name evidence="5" type="ORF">SAMN04488244_103268</name>
</gene>
<sequence length="468" mass="50957">MEKMFKVSAVATALVGVLSAPTVWAESETVTQEYVEEVSTFFDDSTISGNVNFFMRARDRKDIVNGEETGYAPNLDHGSIFVNLGFNSGYYNDIVGTDIVIFSTFDMWQNAAFDHEMNFVDCSKPYDAGNSCTNFETKNGVSYSTANLKFKFGESTNARVGYFQPSVPSSLGVNWSFAPGTYRGGEVGFNIGDFKLGAVYADRYKAPWFQNLYEFRDGAAWAGTGSDGTAKGKDVGAIYSVGGVYNFANGISLDLAYGGLTDGDRKNYHAKVKGTTDGGIYWSPQLYVVDDKNQFDSTALQAAFLSSFGSGPYSFRAEATYTKADSTEKRGQVGNISYRLTEQYGGSNGAYEIWWNNRSDFNHDGEFAGFLSASRDMADIGASGLSVGISGAAGMGAKAEGYKELKEYAYSAFANYGIQAGPLEGGSVSFYFTQYYNDSDAPNWGPYSNAFQDEKDFKLVLALPFAVK</sequence>
<dbReference type="InterPro" id="IPR023614">
    <property type="entry name" value="Porin_dom_sf"/>
</dbReference>
<evidence type="ECO:0000256" key="2">
    <source>
        <dbReference type="ARBA" id="ARBA00022448"/>
    </source>
</evidence>
<comment type="similarity">
    <text evidence="1">Belongs to the outer membrane porin (Opr) (TC 1.B.25) family.</text>
</comment>
<keyword evidence="2" id="KW-0813">Transport</keyword>
<dbReference type="GO" id="GO:0016020">
    <property type="term" value="C:membrane"/>
    <property type="evidence" value="ECO:0007669"/>
    <property type="project" value="InterPro"/>
</dbReference>
<proteinExistence type="inferred from homology"/>
<feature type="signal peptide" evidence="4">
    <location>
        <begin position="1"/>
        <end position="25"/>
    </location>
</feature>